<gene>
    <name evidence="3" type="ORF">TIFTF001_011385</name>
</gene>
<protein>
    <recommendedName>
        <fullName evidence="2">Calmodulin-binding domain-containing protein</fullName>
    </recommendedName>
</protein>
<feature type="region of interest" description="Disordered" evidence="1">
    <location>
        <begin position="231"/>
        <end position="282"/>
    </location>
</feature>
<keyword evidence="4" id="KW-1185">Reference proteome</keyword>
<feature type="compositionally biased region" description="Acidic residues" evidence="1">
    <location>
        <begin position="376"/>
        <end position="390"/>
    </location>
</feature>
<feature type="compositionally biased region" description="Polar residues" evidence="1">
    <location>
        <begin position="80"/>
        <end position="90"/>
    </location>
</feature>
<feature type="compositionally biased region" description="Low complexity" evidence="1">
    <location>
        <begin position="343"/>
        <end position="360"/>
    </location>
</feature>
<feature type="compositionally biased region" description="Polar residues" evidence="1">
    <location>
        <begin position="107"/>
        <end position="116"/>
    </location>
</feature>
<dbReference type="PANTHER" id="PTHR33349:SF1">
    <property type="entry name" value="EMB|CAB62594.1"/>
    <property type="match status" value="1"/>
</dbReference>
<accession>A0AA88A0A7</accession>
<dbReference type="Gramene" id="FCD_00025678-RA">
    <property type="protein sequence ID" value="FCD_00025678-RA:cds"/>
    <property type="gene ID" value="FCD_00025678"/>
</dbReference>
<feature type="region of interest" description="Disordered" evidence="1">
    <location>
        <begin position="452"/>
        <end position="476"/>
    </location>
</feature>
<dbReference type="Proteomes" id="UP001187192">
    <property type="component" value="Unassembled WGS sequence"/>
</dbReference>
<dbReference type="GO" id="GO:0005516">
    <property type="term" value="F:calmodulin binding"/>
    <property type="evidence" value="ECO:0007669"/>
    <property type="project" value="InterPro"/>
</dbReference>
<dbReference type="InterPro" id="IPR012417">
    <property type="entry name" value="CaM-bd_dom_pln"/>
</dbReference>
<dbReference type="SMART" id="SM01054">
    <property type="entry name" value="CaM_binding"/>
    <property type="match status" value="1"/>
</dbReference>
<reference evidence="3" key="1">
    <citation type="submission" date="2023-07" db="EMBL/GenBank/DDBJ databases">
        <title>draft genome sequence of fig (Ficus carica).</title>
        <authorList>
            <person name="Takahashi T."/>
            <person name="Nishimura K."/>
        </authorList>
    </citation>
    <scope>NUCLEOTIDE SEQUENCE</scope>
</reference>
<name>A0AA88A0A7_FICCA</name>
<feature type="compositionally biased region" description="Basic and acidic residues" evidence="1">
    <location>
        <begin position="271"/>
        <end position="282"/>
    </location>
</feature>
<evidence type="ECO:0000313" key="3">
    <source>
        <dbReference type="EMBL" id="GMN42157.1"/>
    </source>
</evidence>
<sequence>MAEENISLQATPNPSKLDEDGLRRNSTGKKVSSSSSEKVLPHYLRASTGSCHDFCKYGRKHASEEKARSYIMKRAAAKPKNSQSLSSVDTAASLGKKKSSADKTRSSKAPNLTKSLDSLNSLKRDLIAEKKKTSLVKLEGEPSSKPYAYETLKSIRQKASLSGKLEVSSKKGFTEAKLKNPSGKHATSLKSKSATVKPLSSGESFGALNGNGDMKIGKRTGISRVALKKVQVSPTASMSPKSSQGRVASLNMKHRSVKKVVSPLKSNNKIRNAEPAEHKNDGVEEKTLYVINLENEKNTLELPQSETCPTQEEYVVEMETENMILESDQNETYATEFEMPPHQLLLSPKPSSSPDLLFSSRGEEEDQQESDYTISESEDNPYSENSDVESVESLETLDMNNKMHNRLGLNYAESEDEKAMKLRFRRGKVVEMQPEDNAPRRLKFRRGRVMDNQDADADARRRRYKNREEVDDDGTETSAVKVVLKHQDVQGKKDAQGLFNNVIEETASKLVETRKSKVKALVGAFETVISLQDKKPSANTSQLS</sequence>
<feature type="compositionally biased region" description="Polar residues" evidence="1">
    <location>
        <begin position="1"/>
        <end position="14"/>
    </location>
</feature>
<dbReference type="EMBL" id="BTGU01000014">
    <property type="protein sequence ID" value="GMN42157.1"/>
    <property type="molecule type" value="Genomic_DNA"/>
</dbReference>
<feature type="region of interest" description="Disordered" evidence="1">
    <location>
        <begin position="70"/>
        <end position="116"/>
    </location>
</feature>
<comment type="caution">
    <text evidence="3">The sequence shown here is derived from an EMBL/GenBank/DDBJ whole genome shotgun (WGS) entry which is preliminary data.</text>
</comment>
<feature type="domain" description="Calmodulin-binding" evidence="2">
    <location>
        <begin position="418"/>
        <end position="530"/>
    </location>
</feature>
<dbReference type="AlphaFoldDB" id="A0AA88A0A7"/>
<evidence type="ECO:0000256" key="1">
    <source>
        <dbReference type="SAM" id="MobiDB-lite"/>
    </source>
</evidence>
<organism evidence="3 4">
    <name type="scientific">Ficus carica</name>
    <name type="common">Common fig</name>
    <dbReference type="NCBI Taxonomy" id="3494"/>
    <lineage>
        <taxon>Eukaryota</taxon>
        <taxon>Viridiplantae</taxon>
        <taxon>Streptophyta</taxon>
        <taxon>Embryophyta</taxon>
        <taxon>Tracheophyta</taxon>
        <taxon>Spermatophyta</taxon>
        <taxon>Magnoliopsida</taxon>
        <taxon>eudicotyledons</taxon>
        <taxon>Gunneridae</taxon>
        <taxon>Pentapetalae</taxon>
        <taxon>rosids</taxon>
        <taxon>fabids</taxon>
        <taxon>Rosales</taxon>
        <taxon>Moraceae</taxon>
        <taxon>Ficeae</taxon>
        <taxon>Ficus</taxon>
    </lineage>
</organism>
<feature type="region of interest" description="Disordered" evidence="1">
    <location>
        <begin position="176"/>
        <end position="214"/>
    </location>
</feature>
<proteinExistence type="predicted"/>
<dbReference type="Pfam" id="PF07839">
    <property type="entry name" value="CaM_binding"/>
    <property type="match status" value="1"/>
</dbReference>
<evidence type="ECO:0000259" key="2">
    <source>
        <dbReference type="SMART" id="SM01054"/>
    </source>
</evidence>
<feature type="region of interest" description="Disordered" evidence="1">
    <location>
        <begin position="343"/>
        <end position="390"/>
    </location>
</feature>
<feature type="region of interest" description="Disordered" evidence="1">
    <location>
        <begin position="1"/>
        <end position="42"/>
    </location>
</feature>
<feature type="compositionally biased region" description="Polar residues" evidence="1">
    <location>
        <begin position="232"/>
        <end position="246"/>
    </location>
</feature>
<evidence type="ECO:0000313" key="4">
    <source>
        <dbReference type="Proteomes" id="UP001187192"/>
    </source>
</evidence>
<dbReference type="PANTHER" id="PTHR33349">
    <property type="entry name" value="EMB|CAB62594.1"/>
    <property type="match status" value="1"/>
</dbReference>